<sequence>MHFDLSEVWGGAGIGLSCALPSFVLGRIWKSSACFACSSIWGARNLLVHERSVLLSLEIVSSASRSLGLFQGCGVATTLIGPCIFRCNRWESPPSGDLKLNVDAAVQEGGWFYWDWGSKCIALRKGIEFVLACNLRVAWVESDSSNVIQAIGDPSFEGPEAVVIHDMKSLLANCGGGMCDRVPPEKNMVPHLLASIGLCSFSDFVGTEAVPFSISDVIQADLASS</sequence>
<name>A0AA87ZIF7_FICCA</name>
<dbReference type="PANTHER" id="PTHR47074:SF11">
    <property type="entry name" value="REVERSE TRANSCRIPTASE-LIKE PROTEIN"/>
    <property type="match status" value="1"/>
</dbReference>
<proteinExistence type="predicted"/>
<gene>
    <name evidence="1" type="ORF">TIFTF001_006245</name>
</gene>
<dbReference type="PANTHER" id="PTHR47074">
    <property type="entry name" value="BNAC02G40300D PROTEIN"/>
    <property type="match status" value="1"/>
</dbReference>
<dbReference type="InterPro" id="IPR052929">
    <property type="entry name" value="RNase_H-like_EbsB-rel"/>
</dbReference>
<dbReference type="Proteomes" id="UP001187192">
    <property type="component" value="Unassembled WGS sequence"/>
</dbReference>
<dbReference type="EMBL" id="BTGU01000006">
    <property type="protein sequence ID" value="GMN36723.1"/>
    <property type="molecule type" value="Genomic_DNA"/>
</dbReference>
<accession>A0AA87ZIF7</accession>
<evidence type="ECO:0008006" key="3">
    <source>
        <dbReference type="Google" id="ProtNLM"/>
    </source>
</evidence>
<dbReference type="AlphaFoldDB" id="A0AA87ZIF7"/>
<reference evidence="1" key="1">
    <citation type="submission" date="2023-07" db="EMBL/GenBank/DDBJ databases">
        <title>draft genome sequence of fig (Ficus carica).</title>
        <authorList>
            <person name="Takahashi T."/>
            <person name="Nishimura K."/>
        </authorList>
    </citation>
    <scope>NUCLEOTIDE SEQUENCE</scope>
</reference>
<evidence type="ECO:0000313" key="2">
    <source>
        <dbReference type="Proteomes" id="UP001187192"/>
    </source>
</evidence>
<protein>
    <recommendedName>
        <fullName evidence="3">RNase H type-1 domain-containing protein</fullName>
    </recommendedName>
</protein>
<comment type="caution">
    <text evidence="1">The sequence shown here is derived from an EMBL/GenBank/DDBJ whole genome shotgun (WGS) entry which is preliminary data.</text>
</comment>
<keyword evidence="2" id="KW-1185">Reference proteome</keyword>
<organism evidence="1 2">
    <name type="scientific">Ficus carica</name>
    <name type="common">Common fig</name>
    <dbReference type="NCBI Taxonomy" id="3494"/>
    <lineage>
        <taxon>Eukaryota</taxon>
        <taxon>Viridiplantae</taxon>
        <taxon>Streptophyta</taxon>
        <taxon>Embryophyta</taxon>
        <taxon>Tracheophyta</taxon>
        <taxon>Spermatophyta</taxon>
        <taxon>Magnoliopsida</taxon>
        <taxon>eudicotyledons</taxon>
        <taxon>Gunneridae</taxon>
        <taxon>Pentapetalae</taxon>
        <taxon>rosids</taxon>
        <taxon>fabids</taxon>
        <taxon>Rosales</taxon>
        <taxon>Moraceae</taxon>
        <taxon>Ficeae</taxon>
        <taxon>Ficus</taxon>
    </lineage>
</organism>
<evidence type="ECO:0000313" key="1">
    <source>
        <dbReference type="EMBL" id="GMN36723.1"/>
    </source>
</evidence>